<dbReference type="InterPro" id="IPR012551">
    <property type="entry name" value="DUF1707_SHOCT-like"/>
</dbReference>
<accession>A0A1H2MWS5</accession>
<feature type="region of interest" description="Disordered" evidence="1">
    <location>
        <begin position="1"/>
        <end position="43"/>
    </location>
</feature>
<keyword evidence="2" id="KW-0472">Membrane</keyword>
<evidence type="ECO:0000256" key="1">
    <source>
        <dbReference type="SAM" id="MobiDB-lite"/>
    </source>
</evidence>
<keyword evidence="2" id="KW-1133">Transmembrane helix</keyword>
<organism evidence="4 5">
    <name type="scientific">Microlunatus sagamiharensis</name>
    <dbReference type="NCBI Taxonomy" id="546874"/>
    <lineage>
        <taxon>Bacteria</taxon>
        <taxon>Bacillati</taxon>
        <taxon>Actinomycetota</taxon>
        <taxon>Actinomycetes</taxon>
        <taxon>Propionibacteriales</taxon>
        <taxon>Propionibacteriaceae</taxon>
        <taxon>Microlunatus</taxon>
    </lineage>
</organism>
<feature type="compositionally biased region" description="Low complexity" evidence="1">
    <location>
        <begin position="1"/>
        <end position="18"/>
    </location>
</feature>
<feature type="transmembrane region" description="Helical" evidence="2">
    <location>
        <begin position="119"/>
        <end position="144"/>
    </location>
</feature>
<dbReference type="Proteomes" id="UP000198825">
    <property type="component" value="Chromosome I"/>
</dbReference>
<dbReference type="Pfam" id="PF08044">
    <property type="entry name" value="DUF1707"/>
    <property type="match status" value="1"/>
</dbReference>
<gene>
    <name evidence="4" type="ORF">SAMN04488544_2867</name>
</gene>
<keyword evidence="2" id="KW-0812">Transmembrane</keyword>
<evidence type="ECO:0000313" key="4">
    <source>
        <dbReference type="EMBL" id="SDU97640.1"/>
    </source>
</evidence>
<reference evidence="5" key="1">
    <citation type="submission" date="2016-10" db="EMBL/GenBank/DDBJ databases">
        <authorList>
            <person name="Varghese N."/>
            <person name="Submissions S."/>
        </authorList>
    </citation>
    <scope>NUCLEOTIDE SEQUENCE [LARGE SCALE GENOMIC DNA]</scope>
    <source>
        <strain evidence="5">DSM 21743</strain>
    </source>
</reference>
<name>A0A1H2MWS5_9ACTN</name>
<evidence type="ECO:0000256" key="2">
    <source>
        <dbReference type="SAM" id="Phobius"/>
    </source>
</evidence>
<evidence type="ECO:0000259" key="3">
    <source>
        <dbReference type="Pfam" id="PF08044"/>
    </source>
</evidence>
<dbReference type="AlphaFoldDB" id="A0A1H2MWS5"/>
<evidence type="ECO:0000313" key="5">
    <source>
        <dbReference type="Proteomes" id="UP000198825"/>
    </source>
</evidence>
<keyword evidence="5" id="KW-1185">Reference proteome</keyword>
<dbReference type="EMBL" id="LT629799">
    <property type="protein sequence ID" value="SDU97640.1"/>
    <property type="molecule type" value="Genomic_DNA"/>
</dbReference>
<protein>
    <recommendedName>
        <fullName evidence="3">DUF1707 domain-containing protein</fullName>
    </recommendedName>
</protein>
<proteinExistence type="predicted"/>
<feature type="domain" description="DUF1707" evidence="3">
    <location>
        <begin position="39"/>
        <end position="88"/>
    </location>
</feature>
<sequence length="145" mass="14968">MAARRPSGPGAARPPTGSLESVSELPISSPYRSRPDAPVTDSEREQLNARLNAAYTDGRLSADDYQARLDTLFGASTLGQLVPVVDGLLPATTYDSPAMVAPSGGEPGQLSEARDVRRVSLGVVVAVAGVLVVIAVLFLVLVGLG</sequence>
<dbReference type="STRING" id="546874.SAMN04488544_2867"/>